<dbReference type="OrthoDB" id="4158609at2759"/>
<feature type="region of interest" description="Disordered" evidence="1">
    <location>
        <begin position="1"/>
        <end position="160"/>
    </location>
</feature>
<gene>
    <name evidence="2" type="ORF">AJ80_04584</name>
</gene>
<proteinExistence type="predicted"/>
<organism evidence="2 3">
    <name type="scientific">Polytolypa hystricis (strain UAMH7299)</name>
    <dbReference type="NCBI Taxonomy" id="1447883"/>
    <lineage>
        <taxon>Eukaryota</taxon>
        <taxon>Fungi</taxon>
        <taxon>Dikarya</taxon>
        <taxon>Ascomycota</taxon>
        <taxon>Pezizomycotina</taxon>
        <taxon>Eurotiomycetes</taxon>
        <taxon>Eurotiomycetidae</taxon>
        <taxon>Onygenales</taxon>
        <taxon>Onygenales incertae sedis</taxon>
        <taxon>Polytolypa</taxon>
    </lineage>
</organism>
<evidence type="ECO:0000313" key="2">
    <source>
        <dbReference type="EMBL" id="PGH18197.1"/>
    </source>
</evidence>
<feature type="compositionally biased region" description="Polar residues" evidence="1">
    <location>
        <begin position="39"/>
        <end position="48"/>
    </location>
</feature>
<dbReference type="EMBL" id="PDNA01000059">
    <property type="protein sequence ID" value="PGH18197.1"/>
    <property type="molecule type" value="Genomic_DNA"/>
</dbReference>
<comment type="caution">
    <text evidence="2">The sequence shown here is derived from an EMBL/GenBank/DDBJ whole genome shotgun (WGS) entry which is preliminary data.</text>
</comment>
<feature type="compositionally biased region" description="Basic and acidic residues" evidence="1">
    <location>
        <begin position="1"/>
        <end position="10"/>
    </location>
</feature>
<evidence type="ECO:0000256" key="1">
    <source>
        <dbReference type="SAM" id="MobiDB-lite"/>
    </source>
</evidence>
<accession>A0A2B7YC80</accession>
<reference evidence="2 3" key="1">
    <citation type="submission" date="2017-10" db="EMBL/GenBank/DDBJ databases">
        <title>Comparative genomics in systemic dimorphic fungi from Ajellomycetaceae.</title>
        <authorList>
            <person name="Munoz J.F."/>
            <person name="Mcewen J.G."/>
            <person name="Clay O.K."/>
            <person name="Cuomo C.A."/>
        </authorList>
    </citation>
    <scope>NUCLEOTIDE SEQUENCE [LARGE SCALE GENOMIC DNA]</scope>
    <source>
        <strain evidence="2 3">UAMH7299</strain>
    </source>
</reference>
<dbReference type="AlphaFoldDB" id="A0A2B7YC80"/>
<dbReference type="Proteomes" id="UP000224634">
    <property type="component" value="Unassembled WGS sequence"/>
</dbReference>
<feature type="compositionally biased region" description="Basic and acidic residues" evidence="1">
    <location>
        <begin position="142"/>
        <end position="152"/>
    </location>
</feature>
<feature type="compositionally biased region" description="Low complexity" evidence="1">
    <location>
        <begin position="61"/>
        <end position="75"/>
    </location>
</feature>
<sequence>MTDRPDRPDRAPVWVRGGPPYYYQPVRADTMNPGETLRRASTTSSISSEPGEFRERASFLSSSPNISPSRIPNSPLEQLPPPQGVSPQTRSTPQSPLPSPASSSSTSAPKPPEEPQHFFKSGLHRSITERTGSRRFSNLSNQKRDSQGDHVRRTSWQDQVVGSNPERNRYIASWWDSFTKGYPRSQNK</sequence>
<name>A0A2B7YC80_POLH7</name>
<protein>
    <submittedName>
        <fullName evidence="2">Uncharacterized protein</fullName>
    </submittedName>
</protein>
<evidence type="ECO:0000313" key="3">
    <source>
        <dbReference type="Proteomes" id="UP000224634"/>
    </source>
</evidence>
<keyword evidence="3" id="KW-1185">Reference proteome</keyword>